<proteinExistence type="predicted"/>
<dbReference type="InterPro" id="IPR050204">
    <property type="entry name" value="AraC_XylS_family_regulators"/>
</dbReference>
<organism evidence="5 6">
    <name type="scientific">Aquitalea magnusonii</name>
    <dbReference type="NCBI Taxonomy" id="332411"/>
    <lineage>
        <taxon>Bacteria</taxon>
        <taxon>Pseudomonadati</taxon>
        <taxon>Pseudomonadota</taxon>
        <taxon>Betaproteobacteria</taxon>
        <taxon>Neisseriales</taxon>
        <taxon>Chromobacteriaceae</taxon>
        <taxon>Aquitalea</taxon>
    </lineage>
</organism>
<dbReference type="Proteomes" id="UP000248395">
    <property type="component" value="Unassembled WGS sequence"/>
</dbReference>
<reference evidence="5 6" key="1">
    <citation type="submission" date="2018-05" db="EMBL/GenBank/DDBJ databases">
        <title>Genomic Encyclopedia of Type Strains, Phase IV (KMG-IV): sequencing the most valuable type-strain genomes for metagenomic binning, comparative biology and taxonomic classification.</title>
        <authorList>
            <person name="Goeker M."/>
        </authorList>
    </citation>
    <scope>NUCLEOTIDE SEQUENCE [LARGE SCALE GENOMIC DNA]</scope>
    <source>
        <strain evidence="5 6">DSM 25134</strain>
    </source>
</reference>
<sequence>MTVHFSTQAVKPLERYQQWQDIIGQSYFELQLKFLDKSHFDGDLRLWQLGDLSLSRLCSSPTSYQRLKSHLHYQMDEYFLVTIPCQDSIHFSQMGRQVECAPGCFLLEHSNEPYQFDYHRDNTLWVLKVPGRHLRNRLRSPDRYCAMRFDAQTGVGNLFVNYVQLITAQLDSLGGSELAMVGKQLTELLCTALEGDGRLLTSSESVVRAAHLRRIEDYVRLHLGDPGLSTETIAGACHISTRYLHSLFKDTGQTFSQWLRDQRLDNAYQSMMGASLRQPLSVLAYQWGFTDQSHFSRVFKQKYGCTPGELKRSIRSGTSTQET</sequence>
<evidence type="ECO:0000256" key="3">
    <source>
        <dbReference type="ARBA" id="ARBA00023163"/>
    </source>
</evidence>
<dbReference type="InterPro" id="IPR018060">
    <property type="entry name" value="HTH_AraC"/>
</dbReference>
<dbReference type="PANTHER" id="PTHR46796:SF6">
    <property type="entry name" value="ARAC SUBFAMILY"/>
    <property type="match status" value="1"/>
</dbReference>
<dbReference type="OrthoDB" id="9178898at2"/>
<dbReference type="InterPro" id="IPR020449">
    <property type="entry name" value="Tscrpt_reg_AraC-type_HTH"/>
</dbReference>
<accession>A0A318IRW7</accession>
<dbReference type="GO" id="GO:0043565">
    <property type="term" value="F:sequence-specific DNA binding"/>
    <property type="evidence" value="ECO:0007669"/>
    <property type="project" value="InterPro"/>
</dbReference>
<dbReference type="InterPro" id="IPR009057">
    <property type="entry name" value="Homeodomain-like_sf"/>
</dbReference>
<dbReference type="PANTHER" id="PTHR46796">
    <property type="entry name" value="HTH-TYPE TRANSCRIPTIONAL ACTIVATOR RHAS-RELATED"/>
    <property type="match status" value="1"/>
</dbReference>
<keyword evidence="2" id="KW-0238">DNA-binding</keyword>
<name>A0A318IRW7_9NEIS</name>
<evidence type="ECO:0000256" key="2">
    <source>
        <dbReference type="ARBA" id="ARBA00023125"/>
    </source>
</evidence>
<dbReference type="GO" id="GO:0003700">
    <property type="term" value="F:DNA-binding transcription factor activity"/>
    <property type="evidence" value="ECO:0007669"/>
    <property type="project" value="InterPro"/>
</dbReference>
<dbReference type="Gene3D" id="1.10.10.60">
    <property type="entry name" value="Homeodomain-like"/>
    <property type="match status" value="1"/>
</dbReference>
<dbReference type="RefSeq" id="WP_059287038.1">
    <property type="nucleotide sequence ID" value="NZ_LNQU01000139.1"/>
</dbReference>
<keyword evidence="3" id="KW-0804">Transcription</keyword>
<dbReference type="PROSITE" id="PS01124">
    <property type="entry name" value="HTH_ARAC_FAMILY_2"/>
    <property type="match status" value="1"/>
</dbReference>
<keyword evidence="1" id="KW-0805">Transcription regulation</keyword>
<evidence type="ECO:0000256" key="1">
    <source>
        <dbReference type="ARBA" id="ARBA00023015"/>
    </source>
</evidence>
<dbReference type="SUPFAM" id="SSF46689">
    <property type="entry name" value="Homeodomain-like"/>
    <property type="match status" value="1"/>
</dbReference>
<dbReference type="InterPro" id="IPR035418">
    <property type="entry name" value="AraC-bd_2"/>
</dbReference>
<dbReference type="EMBL" id="QJKC01000039">
    <property type="protein sequence ID" value="PXX37924.1"/>
    <property type="molecule type" value="Genomic_DNA"/>
</dbReference>
<comment type="caution">
    <text evidence="5">The sequence shown here is derived from an EMBL/GenBank/DDBJ whole genome shotgun (WGS) entry which is preliminary data.</text>
</comment>
<evidence type="ECO:0000313" key="6">
    <source>
        <dbReference type="Proteomes" id="UP000248395"/>
    </source>
</evidence>
<gene>
    <name evidence="5" type="ORF">DFR38_1395</name>
</gene>
<feature type="domain" description="HTH araC/xylS-type" evidence="4">
    <location>
        <begin position="213"/>
        <end position="313"/>
    </location>
</feature>
<evidence type="ECO:0000259" key="4">
    <source>
        <dbReference type="PROSITE" id="PS01124"/>
    </source>
</evidence>
<keyword evidence="6" id="KW-1185">Reference proteome</keyword>
<dbReference type="Pfam" id="PF12833">
    <property type="entry name" value="HTH_18"/>
    <property type="match status" value="1"/>
</dbReference>
<dbReference type="AlphaFoldDB" id="A0A318IRW7"/>
<dbReference type="PRINTS" id="PR00032">
    <property type="entry name" value="HTHARAC"/>
</dbReference>
<protein>
    <submittedName>
        <fullName evidence="5">AraC family transcriptional regulator</fullName>
    </submittedName>
</protein>
<dbReference type="Pfam" id="PF14525">
    <property type="entry name" value="AraC_binding_2"/>
    <property type="match status" value="1"/>
</dbReference>
<evidence type="ECO:0000313" key="5">
    <source>
        <dbReference type="EMBL" id="PXX37924.1"/>
    </source>
</evidence>
<dbReference type="SMART" id="SM00342">
    <property type="entry name" value="HTH_ARAC"/>
    <property type="match status" value="1"/>
</dbReference>